<dbReference type="Pfam" id="PF01329">
    <property type="entry name" value="Pterin_4a"/>
    <property type="match status" value="1"/>
</dbReference>
<dbReference type="Gene3D" id="3.30.1360.20">
    <property type="entry name" value="Transcriptional coactivator/pterin dehydratase"/>
    <property type="match status" value="1"/>
</dbReference>
<sequence>MSVVTRFCPQCQQPVTYLENYIHCFGTCKRYFHSNCLEISDDVVKKINDKKLHWSCNKKNCVVIGDGRQETQDALEKTNKKLFAFRNDLRGFKKQNTGYKMSANLIAIYFKQLEEKAAKTACDPRSQSNTILPSPLLTGQEKTDALAPLLANGWTAVNGRDAIYKEYLFKNFNEAFGFMSRSALLAEKMDHHPEWFNVYNKVQVTLSSHDVSGISDRDVKLATFMEKASKISD</sequence>
<evidence type="ECO:0000256" key="3">
    <source>
        <dbReference type="ARBA" id="ARBA00013252"/>
    </source>
</evidence>
<gene>
    <name evidence="6" type="ORF">LSTR_LSTR009906</name>
</gene>
<dbReference type="InterPro" id="IPR011011">
    <property type="entry name" value="Znf_FYVE_PHD"/>
</dbReference>
<evidence type="ECO:0000313" key="6">
    <source>
        <dbReference type="EMBL" id="RZF33882.1"/>
    </source>
</evidence>
<dbReference type="InParanoid" id="A0A482WKX4"/>
<name>A0A482WKX4_LAOST</name>
<dbReference type="NCBIfam" id="NF002018">
    <property type="entry name" value="PRK00823.1-3"/>
    <property type="match status" value="1"/>
</dbReference>
<dbReference type="Proteomes" id="UP000291343">
    <property type="component" value="Unassembled WGS sequence"/>
</dbReference>
<evidence type="ECO:0000256" key="1">
    <source>
        <dbReference type="ARBA" id="ARBA00001554"/>
    </source>
</evidence>
<dbReference type="SUPFAM" id="SSF57903">
    <property type="entry name" value="FYVE/PHD zinc finger"/>
    <property type="match status" value="1"/>
</dbReference>
<dbReference type="STRING" id="195883.A0A482WKX4"/>
<accession>A0A482WKX4</accession>
<reference evidence="6 7" key="1">
    <citation type="journal article" date="2017" name="Gigascience">
        <title>Genome sequence of the small brown planthopper, Laodelphax striatellus.</title>
        <authorList>
            <person name="Zhu J."/>
            <person name="Jiang F."/>
            <person name="Wang X."/>
            <person name="Yang P."/>
            <person name="Bao Y."/>
            <person name="Zhao W."/>
            <person name="Wang W."/>
            <person name="Lu H."/>
            <person name="Wang Q."/>
            <person name="Cui N."/>
            <person name="Li J."/>
            <person name="Chen X."/>
            <person name="Luo L."/>
            <person name="Yu J."/>
            <person name="Kang L."/>
            <person name="Cui F."/>
        </authorList>
    </citation>
    <scope>NUCLEOTIDE SEQUENCE [LARGE SCALE GENOMIC DNA]</scope>
    <source>
        <strain evidence="6">Lst14</strain>
    </source>
</reference>
<dbReference type="GO" id="GO:0006729">
    <property type="term" value="P:tetrahydrobiopterin biosynthetic process"/>
    <property type="evidence" value="ECO:0007669"/>
    <property type="project" value="InterPro"/>
</dbReference>
<dbReference type="HAMAP" id="MF_00434">
    <property type="entry name" value="Pterin_4_alpha"/>
    <property type="match status" value="1"/>
</dbReference>
<dbReference type="GO" id="GO:0008124">
    <property type="term" value="F:4-alpha-hydroxytetrahydrobiopterin dehydratase activity"/>
    <property type="evidence" value="ECO:0007669"/>
    <property type="project" value="UniProtKB-EC"/>
</dbReference>
<organism evidence="6 7">
    <name type="scientific">Laodelphax striatellus</name>
    <name type="common">Small brown planthopper</name>
    <name type="synonym">Delphax striatella</name>
    <dbReference type="NCBI Taxonomy" id="195883"/>
    <lineage>
        <taxon>Eukaryota</taxon>
        <taxon>Metazoa</taxon>
        <taxon>Ecdysozoa</taxon>
        <taxon>Arthropoda</taxon>
        <taxon>Hexapoda</taxon>
        <taxon>Insecta</taxon>
        <taxon>Pterygota</taxon>
        <taxon>Neoptera</taxon>
        <taxon>Paraneoptera</taxon>
        <taxon>Hemiptera</taxon>
        <taxon>Auchenorrhyncha</taxon>
        <taxon>Fulgoroidea</taxon>
        <taxon>Delphacidae</taxon>
        <taxon>Criomorphinae</taxon>
        <taxon>Laodelphax</taxon>
    </lineage>
</organism>
<dbReference type="SUPFAM" id="SSF55248">
    <property type="entry name" value="PCD-like"/>
    <property type="match status" value="1"/>
</dbReference>
<keyword evidence="4" id="KW-0456">Lyase</keyword>
<dbReference type="PANTHER" id="PTHR12599:SF0">
    <property type="entry name" value="PTERIN-4-ALPHA-CARBINOLAMINE DEHYDRATASE"/>
    <property type="match status" value="1"/>
</dbReference>
<dbReference type="EMBL" id="QKKF02033200">
    <property type="protein sequence ID" value="RZF33882.1"/>
    <property type="molecule type" value="Genomic_DNA"/>
</dbReference>
<dbReference type="InterPro" id="IPR036428">
    <property type="entry name" value="PCD_sf"/>
</dbReference>
<dbReference type="PANTHER" id="PTHR12599">
    <property type="entry name" value="PTERIN-4-ALPHA-CARBINOLAMINE DEHYDRATASE"/>
    <property type="match status" value="1"/>
</dbReference>
<dbReference type="InterPro" id="IPR013083">
    <property type="entry name" value="Znf_RING/FYVE/PHD"/>
</dbReference>
<evidence type="ECO:0000256" key="2">
    <source>
        <dbReference type="ARBA" id="ARBA00006472"/>
    </source>
</evidence>
<comment type="caution">
    <text evidence="6">The sequence shown here is derived from an EMBL/GenBank/DDBJ whole genome shotgun (WGS) entry which is preliminary data.</text>
</comment>
<evidence type="ECO:0000313" key="7">
    <source>
        <dbReference type="Proteomes" id="UP000291343"/>
    </source>
</evidence>
<keyword evidence="7" id="KW-1185">Reference proteome</keyword>
<dbReference type="AlphaFoldDB" id="A0A482WKX4"/>
<comment type="similarity">
    <text evidence="2">Belongs to the pterin-4-alpha-carbinolamine dehydratase family.</text>
</comment>
<dbReference type="Gene3D" id="3.30.40.10">
    <property type="entry name" value="Zinc/RING finger domain, C3HC4 (zinc finger)"/>
    <property type="match status" value="1"/>
</dbReference>
<proteinExistence type="inferred from homology"/>
<evidence type="ECO:0000256" key="5">
    <source>
        <dbReference type="ARBA" id="ARBA00030497"/>
    </source>
</evidence>
<dbReference type="FunCoup" id="A0A482WKX4">
    <property type="interactions" value="45"/>
</dbReference>
<protein>
    <recommendedName>
        <fullName evidence="3">4a-hydroxytetrahydrobiopterin dehydratase</fullName>
        <ecNumber evidence="3">4.2.1.96</ecNumber>
    </recommendedName>
    <alternativeName>
        <fullName evidence="5">4-alpha-hydroxy-tetrahydropterin dehydratase</fullName>
    </alternativeName>
</protein>
<comment type="catalytic activity">
    <reaction evidence="1">
        <text>(4aS,6R)-4a-hydroxy-L-erythro-5,6,7,8-tetrahydrobiopterin = (6R)-L-erythro-6,7-dihydrobiopterin + H2O</text>
        <dbReference type="Rhea" id="RHEA:11920"/>
        <dbReference type="ChEBI" id="CHEBI:15377"/>
        <dbReference type="ChEBI" id="CHEBI:15642"/>
        <dbReference type="ChEBI" id="CHEBI:43120"/>
        <dbReference type="EC" id="4.2.1.96"/>
    </reaction>
</comment>
<dbReference type="EC" id="4.2.1.96" evidence="3"/>
<dbReference type="OrthoDB" id="277398at2759"/>
<dbReference type="SMR" id="A0A482WKX4"/>
<dbReference type="CDD" id="cd00914">
    <property type="entry name" value="PCD_DCoH_subfamily_b"/>
    <property type="match status" value="1"/>
</dbReference>
<evidence type="ECO:0000256" key="4">
    <source>
        <dbReference type="ARBA" id="ARBA00023239"/>
    </source>
</evidence>
<dbReference type="InterPro" id="IPR001533">
    <property type="entry name" value="Pterin_deHydtase"/>
</dbReference>